<proteinExistence type="predicted"/>
<sequence length="132" mass="14949">DQYRISGNITLAAELSGNHRPTVYTWEKNDPEFALQMLDASEEAKDRLEGEAHRRGVVGVEKPVIYQGKIAKEPDSKTGELKPIMIREYSDHLLTVLLNASRPEKFKFRHEHTGPGGQDLFKPFIEAMKTVS</sequence>
<evidence type="ECO:0000313" key="1">
    <source>
        <dbReference type="EMBL" id="KKL85596.1"/>
    </source>
</evidence>
<feature type="non-terminal residue" evidence="1">
    <location>
        <position position="1"/>
    </location>
</feature>
<protein>
    <submittedName>
        <fullName evidence="1">Uncharacterized protein</fullName>
    </submittedName>
</protein>
<accession>A0A0F9G568</accession>
<gene>
    <name evidence="1" type="ORF">LCGC14_1953210</name>
</gene>
<comment type="caution">
    <text evidence="1">The sequence shown here is derived from an EMBL/GenBank/DDBJ whole genome shotgun (WGS) entry which is preliminary data.</text>
</comment>
<dbReference type="EMBL" id="LAZR01021362">
    <property type="protein sequence ID" value="KKL85596.1"/>
    <property type="molecule type" value="Genomic_DNA"/>
</dbReference>
<name>A0A0F9G568_9ZZZZ</name>
<organism evidence="1">
    <name type="scientific">marine sediment metagenome</name>
    <dbReference type="NCBI Taxonomy" id="412755"/>
    <lineage>
        <taxon>unclassified sequences</taxon>
        <taxon>metagenomes</taxon>
        <taxon>ecological metagenomes</taxon>
    </lineage>
</organism>
<dbReference type="AlphaFoldDB" id="A0A0F9G568"/>
<reference evidence="1" key="1">
    <citation type="journal article" date="2015" name="Nature">
        <title>Complex archaea that bridge the gap between prokaryotes and eukaryotes.</title>
        <authorList>
            <person name="Spang A."/>
            <person name="Saw J.H."/>
            <person name="Jorgensen S.L."/>
            <person name="Zaremba-Niedzwiedzka K."/>
            <person name="Martijn J."/>
            <person name="Lind A.E."/>
            <person name="van Eijk R."/>
            <person name="Schleper C."/>
            <person name="Guy L."/>
            <person name="Ettema T.J."/>
        </authorList>
    </citation>
    <scope>NUCLEOTIDE SEQUENCE</scope>
</reference>